<dbReference type="Proteomes" id="UP000188481">
    <property type="component" value="Unassembled WGS sequence"/>
</dbReference>
<gene>
    <name evidence="1" type="ORF">BKK54_06610</name>
</gene>
<proteinExistence type="predicted"/>
<dbReference type="RefSeq" id="WP_143541438.1">
    <property type="nucleotide sequence ID" value="NZ_MLHN01000010.1"/>
</dbReference>
<organism evidence="1 2">
    <name type="scientific">Rodentibacter genomosp. 1</name>
    <dbReference type="NCBI Taxonomy" id="1908264"/>
    <lineage>
        <taxon>Bacteria</taxon>
        <taxon>Pseudomonadati</taxon>
        <taxon>Pseudomonadota</taxon>
        <taxon>Gammaproteobacteria</taxon>
        <taxon>Pasteurellales</taxon>
        <taxon>Pasteurellaceae</taxon>
        <taxon>Rodentibacter</taxon>
    </lineage>
</organism>
<accession>A0A1V3J5Q4</accession>
<protein>
    <submittedName>
        <fullName evidence="1">Uncharacterized protein</fullName>
    </submittedName>
</protein>
<comment type="caution">
    <text evidence="1">The sequence shown here is derived from an EMBL/GenBank/DDBJ whole genome shotgun (WGS) entry which is preliminary data.</text>
</comment>
<dbReference type="STRING" id="1908264.BKK54_06610"/>
<dbReference type="EMBL" id="MLHN01000010">
    <property type="protein sequence ID" value="OOF50367.1"/>
    <property type="molecule type" value="Genomic_DNA"/>
</dbReference>
<reference evidence="1 2" key="1">
    <citation type="submission" date="2016-10" db="EMBL/GenBank/DDBJ databases">
        <title>Rodentibacter gen. nov. and new species.</title>
        <authorList>
            <person name="Christensen H."/>
        </authorList>
    </citation>
    <scope>NUCLEOTIDE SEQUENCE [LARGE SCALE GENOMIC DNA]</scope>
    <source>
        <strain evidence="2">ppn416</strain>
    </source>
</reference>
<evidence type="ECO:0000313" key="1">
    <source>
        <dbReference type="EMBL" id="OOF50367.1"/>
    </source>
</evidence>
<name>A0A1V3J5Q4_9PAST</name>
<keyword evidence="2" id="KW-1185">Reference proteome</keyword>
<sequence length="175" mass="21252">MSTTNKDYEFLKEIFTEFFKQKHIVNRLNEIDDHEIYGWEIWLQVELFLFFHKFSDKLDIAEVYREEPCLMDRRKGVAIKCSIDFIIRQKRAHSFIPIEIKQSVYAPRCINHMMRDIDKYSKIRMRDLPTDRVVWCLGVHQKPRNQGEFDKKLEDYSPKISCQPIKNTNYMFTLF</sequence>
<dbReference type="AlphaFoldDB" id="A0A1V3J5Q4"/>
<evidence type="ECO:0000313" key="2">
    <source>
        <dbReference type="Proteomes" id="UP000188481"/>
    </source>
</evidence>